<evidence type="ECO:0000313" key="2">
    <source>
        <dbReference type="EMBL" id="TXC62329.1"/>
    </source>
</evidence>
<keyword evidence="1" id="KW-0732">Signal</keyword>
<accession>A0A5C6TPZ4</accession>
<name>A0A5C6TPZ4_9SPHN</name>
<gene>
    <name evidence="2" type="ORF">FRZ32_00850</name>
</gene>
<dbReference type="Proteomes" id="UP000321249">
    <property type="component" value="Unassembled WGS sequence"/>
</dbReference>
<dbReference type="OrthoDB" id="7596834at2"/>
<dbReference type="EMBL" id="VOQQ01000001">
    <property type="protein sequence ID" value="TXC62329.1"/>
    <property type="molecule type" value="Genomic_DNA"/>
</dbReference>
<organism evidence="2 3">
    <name type="scientific">Allosphingosinicella ginsenosidimutans</name>
    <dbReference type="NCBI Taxonomy" id="1176539"/>
    <lineage>
        <taxon>Bacteria</taxon>
        <taxon>Pseudomonadati</taxon>
        <taxon>Pseudomonadota</taxon>
        <taxon>Alphaproteobacteria</taxon>
        <taxon>Sphingomonadales</taxon>
        <taxon>Sphingomonadaceae</taxon>
        <taxon>Allosphingosinicella</taxon>
    </lineage>
</organism>
<feature type="chain" id="PRO_5022737689" evidence="1">
    <location>
        <begin position="22"/>
        <end position="97"/>
    </location>
</feature>
<protein>
    <submittedName>
        <fullName evidence="2">Uncharacterized protein</fullName>
    </submittedName>
</protein>
<evidence type="ECO:0000313" key="3">
    <source>
        <dbReference type="Proteomes" id="UP000321249"/>
    </source>
</evidence>
<reference evidence="2 3" key="1">
    <citation type="journal article" date="2015" name="J. Microbiol.">
        <title>Sphingosinicella ginsenosidimutans sp. nov., with ginsenoside converting activity.</title>
        <authorList>
            <person name="Kim J.K."/>
            <person name="Kang M.S."/>
            <person name="Park S.C."/>
            <person name="Kim K.M."/>
            <person name="Choi K."/>
            <person name="Yoon M.H."/>
            <person name="Im W.T."/>
        </authorList>
    </citation>
    <scope>NUCLEOTIDE SEQUENCE [LARGE SCALE GENOMIC DNA]</scope>
    <source>
        <strain evidence="2 3">BS-11</strain>
    </source>
</reference>
<evidence type="ECO:0000256" key="1">
    <source>
        <dbReference type="SAM" id="SignalP"/>
    </source>
</evidence>
<dbReference type="AlphaFoldDB" id="A0A5C6TPZ4"/>
<dbReference type="RefSeq" id="WP_147041717.1">
    <property type="nucleotide sequence ID" value="NZ_BAABIR010000001.1"/>
</dbReference>
<feature type="signal peptide" evidence="1">
    <location>
        <begin position="1"/>
        <end position="21"/>
    </location>
</feature>
<sequence>MNNIALIAALAAAAQAGPTPAQFNHALNAQCPGHRLVTRNISCTKPDPDAVEYRCTYQLQTGSRWTPQTATLTLSEHEWVWMDGATPCDTGDDPSLN</sequence>
<proteinExistence type="predicted"/>
<keyword evidence="3" id="KW-1185">Reference proteome</keyword>
<comment type="caution">
    <text evidence="2">The sequence shown here is derived from an EMBL/GenBank/DDBJ whole genome shotgun (WGS) entry which is preliminary data.</text>
</comment>